<dbReference type="SMART" id="SM00382">
    <property type="entry name" value="AAA"/>
    <property type="match status" value="1"/>
</dbReference>
<evidence type="ECO:0000256" key="5">
    <source>
        <dbReference type="ARBA" id="ARBA00023251"/>
    </source>
</evidence>
<dbReference type="EMBL" id="CP108021">
    <property type="protein sequence ID" value="WUM22330.1"/>
    <property type="molecule type" value="Genomic_DNA"/>
</dbReference>
<keyword evidence="3" id="KW-0547">Nucleotide-binding</keyword>
<keyword evidence="5" id="KW-0046">Antibiotic resistance</keyword>
<sequence>MRFGAVTALDSIDLTVPRGTVMALLGPNGAGKTTAVRVISTLLTPVSGSVTVAGVDAAAHPHRVRSLIGLSGQFAAVDPMLTGAENLTMVARLAGFTRRGARRRAIDLLEQFDIAEAGRRRVGGYSGGMRRRLDLAGALVAQPPVVILDEPTAGLDPISRLGLWDAVRDLVAAGSTVLLTTQYLEEADHLADAVTVIDHGEVIARGTPSQLKADVGTPTVTFTVAETDRSRADTTLGALGHTVLPGSGPTTLVVAADDPGRAVAELVIALAADGITVLDTATATPTLDDVFVRLTAGSSPP</sequence>
<dbReference type="SUPFAM" id="SSF52540">
    <property type="entry name" value="P-loop containing nucleoside triphosphate hydrolases"/>
    <property type="match status" value="1"/>
</dbReference>
<evidence type="ECO:0000256" key="1">
    <source>
        <dbReference type="ARBA" id="ARBA00004202"/>
    </source>
</evidence>
<feature type="domain" description="ABC transporter" evidence="6">
    <location>
        <begin position="1"/>
        <end position="224"/>
    </location>
</feature>
<dbReference type="GO" id="GO:0005886">
    <property type="term" value="C:plasma membrane"/>
    <property type="evidence" value="ECO:0007669"/>
    <property type="project" value="UniProtKB-SubCell"/>
</dbReference>
<comment type="subcellular location">
    <subcellularLocation>
        <location evidence="1">Cell membrane</location>
        <topology evidence="1">Peripheral membrane protein</topology>
    </subcellularLocation>
</comment>
<dbReference type="InterPro" id="IPR050763">
    <property type="entry name" value="ABC_transporter_ATP-binding"/>
</dbReference>
<dbReference type="InterPro" id="IPR003439">
    <property type="entry name" value="ABC_transporter-like_ATP-bd"/>
</dbReference>
<keyword evidence="2" id="KW-0813">Transport</keyword>
<evidence type="ECO:0000256" key="4">
    <source>
        <dbReference type="ARBA" id="ARBA00022840"/>
    </source>
</evidence>
<gene>
    <name evidence="7" type="ORF">OG579_08350</name>
</gene>
<evidence type="ECO:0000313" key="7">
    <source>
        <dbReference type="EMBL" id="WUM22330.1"/>
    </source>
</evidence>
<dbReference type="GO" id="GO:0046677">
    <property type="term" value="P:response to antibiotic"/>
    <property type="evidence" value="ECO:0007669"/>
    <property type="project" value="UniProtKB-KW"/>
</dbReference>
<dbReference type="InterPro" id="IPR017871">
    <property type="entry name" value="ABC_transporter-like_CS"/>
</dbReference>
<evidence type="ECO:0000313" key="8">
    <source>
        <dbReference type="Proteomes" id="UP001432128"/>
    </source>
</evidence>
<keyword evidence="8" id="KW-1185">Reference proteome</keyword>
<evidence type="ECO:0000259" key="6">
    <source>
        <dbReference type="PROSITE" id="PS50893"/>
    </source>
</evidence>
<dbReference type="InterPro" id="IPR003593">
    <property type="entry name" value="AAA+_ATPase"/>
</dbReference>
<evidence type="ECO:0000256" key="3">
    <source>
        <dbReference type="ARBA" id="ARBA00022741"/>
    </source>
</evidence>
<dbReference type="PROSITE" id="PS00211">
    <property type="entry name" value="ABC_TRANSPORTER_1"/>
    <property type="match status" value="1"/>
</dbReference>
<dbReference type="GO" id="GO:0005524">
    <property type="term" value="F:ATP binding"/>
    <property type="evidence" value="ECO:0007669"/>
    <property type="project" value="UniProtKB-KW"/>
</dbReference>
<proteinExistence type="predicted"/>
<dbReference type="Proteomes" id="UP001432128">
    <property type="component" value="Chromosome"/>
</dbReference>
<dbReference type="PANTHER" id="PTHR42711">
    <property type="entry name" value="ABC TRANSPORTER ATP-BINDING PROTEIN"/>
    <property type="match status" value="1"/>
</dbReference>
<dbReference type="Gene3D" id="3.40.50.300">
    <property type="entry name" value="P-loop containing nucleotide triphosphate hydrolases"/>
    <property type="match status" value="1"/>
</dbReference>
<reference evidence="7 8" key="1">
    <citation type="submission" date="2022-10" db="EMBL/GenBank/DDBJ databases">
        <title>The complete genomes of actinobacterial strains from the NBC collection.</title>
        <authorList>
            <person name="Joergensen T.S."/>
            <person name="Alvarez Arevalo M."/>
            <person name="Sterndorff E.B."/>
            <person name="Faurdal D."/>
            <person name="Vuksanovic O."/>
            <person name="Mourched A.-S."/>
            <person name="Charusanti P."/>
            <person name="Shaw S."/>
            <person name="Blin K."/>
            <person name="Weber T."/>
        </authorList>
    </citation>
    <scope>NUCLEOTIDE SEQUENCE [LARGE SCALE GENOMIC DNA]</scope>
    <source>
        <strain evidence="7 8">NBC_00319</strain>
    </source>
</reference>
<organism evidence="7 8">
    <name type="scientific">Williamsia herbipolensis</name>
    <dbReference type="NCBI Taxonomy" id="1603258"/>
    <lineage>
        <taxon>Bacteria</taxon>
        <taxon>Bacillati</taxon>
        <taxon>Actinomycetota</taxon>
        <taxon>Actinomycetes</taxon>
        <taxon>Mycobacteriales</taxon>
        <taxon>Nocardiaceae</taxon>
        <taxon>Williamsia</taxon>
    </lineage>
</organism>
<dbReference type="KEGG" id="whr:OG579_08350"/>
<evidence type="ECO:0000256" key="2">
    <source>
        <dbReference type="ARBA" id="ARBA00022448"/>
    </source>
</evidence>
<keyword evidence="4 7" id="KW-0067">ATP-binding</keyword>
<dbReference type="AlphaFoldDB" id="A0AAU4K8D9"/>
<dbReference type="PROSITE" id="PS50893">
    <property type="entry name" value="ABC_TRANSPORTER_2"/>
    <property type="match status" value="1"/>
</dbReference>
<dbReference type="RefSeq" id="WP_328859194.1">
    <property type="nucleotide sequence ID" value="NZ_CP108021.1"/>
</dbReference>
<dbReference type="Pfam" id="PF00005">
    <property type="entry name" value="ABC_tran"/>
    <property type="match status" value="1"/>
</dbReference>
<dbReference type="PANTHER" id="PTHR42711:SF19">
    <property type="entry name" value="DOXORUBICIN RESISTANCE ATP-BINDING PROTEIN DRRA"/>
    <property type="match status" value="1"/>
</dbReference>
<protein>
    <submittedName>
        <fullName evidence="7">ATP-binding cassette domain-containing protein</fullName>
    </submittedName>
</protein>
<name>A0AAU4K8D9_9NOCA</name>
<dbReference type="InterPro" id="IPR027417">
    <property type="entry name" value="P-loop_NTPase"/>
</dbReference>
<accession>A0AAU4K8D9</accession>
<dbReference type="GO" id="GO:0016887">
    <property type="term" value="F:ATP hydrolysis activity"/>
    <property type="evidence" value="ECO:0007669"/>
    <property type="project" value="InterPro"/>
</dbReference>